<dbReference type="SMART" id="SM00345">
    <property type="entry name" value="HTH_GNTR"/>
    <property type="match status" value="1"/>
</dbReference>
<evidence type="ECO:0000259" key="4">
    <source>
        <dbReference type="PROSITE" id="PS50949"/>
    </source>
</evidence>
<dbReference type="PANTHER" id="PTHR43537">
    <property type="entry name" value="TRANSCRIPTIONAL REGULATOR, GNTR FAMILY"/>
    <property type="match status" value="1"/>
</dbReference>
<dbReference type="Pfam" id="PF00392">
    <property type="entry name" value="GntR"/>
    <property type="match status" value="1"/>
</dbReference>
<dbReference type="Gene3D" id="1.20.120.530">
    <property type="entry name" value="GntR ligand-binding domain-like"/>
    <property type="match status" value="1"/>
</dbReference>
<dbReference type="InterPro" id="IPR008920">
    <property type="entry name" value="TF_FadR/GntR_C"/>
</dbReference>
<evidence type="ECO:0000313" key="5">
    <source>
        <dbReference type="EMBL" id="TFB82315.1"/>
    </source>
</evidence>
<keyword evidence="2" id="KW-0238">DNA-binding</keyword>
<accession>A0ABY2I6T3</accession>
<organism evidence="5 6">
    <name type="scientific">Cryobacterium flavum</name>
    <dbReference type="NCBI Taxonomy" id="1424659"/>
    <lineage>
        <taxon>Bacteria</taxon>
        <taxon>Bacillati</taxon>
        <taxon>Actinomycetota</taxon>
        <taxon>Actinomycetes</taxon>
        <taxon>Micrococcales</taxon>
        <taxon>Microbacteriaceae</taxon>
        <taxon>Cryobacterium</taxon>
    </lineage>
</organism>
<gene>
    <name evidence="5" type="ORF">E3O21_01285</name>
</gene>
<feature type="domain" description="HTH gntR-type" evidence="4">
    <location>
        <begin position="10"/>
        <end position="77"/>
    </location>
</feature>
<dbReference type="InterPro" id="IPR036388">
    <property type="entry name" value="WH-like_DNA-bd_sf"/>
</dbReference>
<dbReference type="InterPro" id="IPR000524">
    <property type="entry name" value="Tscrpt_reg_HTH_GntR"/>
</dbReference>
<dbReference type="InterPro" id="IPR011711">
    <property type="entry name" value="GntR_C"/>
</dbReference>
<comment type="caution">
    <text evidence="5">The sequence shown here is derived from an EMBL/GenBank/DDBJ whole genome shotgun (WGS) entry which is preliminary data.</text>
</comment>
<dbReference type="PANTHER" id="PTHR43537:SF24">
    <property type="entry name" value="GLUCONATE OPERON TRANSCRIPTIONAL REPRESSOR"/>
    <property type="match status" value="1"/>
</dbReference>
<dbReference type="Pfam" id="PF07729">
    <property type="entry name" value="FCD"/>
    <property type="match status" value="1"/>
</dbReference>
<dbReference type="PRINTS" id="PR00035">
    <property type="entry name" value="HTHGNTR"/>
</dbReference>
<dbReference type="SUPFAM" id="SSF48008">
    <property type="entry name" value="GntR ligand-binding domain-like"/>
    <property type="match status" value="1"/>
</dbReference>
<evidence type="ECO:0000256" key="2">
    <source>
        <dbReference type="ARBA" id="ARBA00023125"/>
    </source>
</evidence>
<dbReference type="RefSeq" id="WP_092341299.1">
    <property type="nucleotide sequence ID" value="NZ_FNIB01000008.1"/>
</dbReference>
<dbReference type="InterPro" id="IPR036390">
    <property type="entry name" value="WH_DNA-bd_sf"/>
</dbReference>
<sequence length="234" mass="25806">MNQTREASPLEPSVGVYSAVRELIISARLAPSTVISEPELAERLGVSRTPVREAIKALMAEGLVVRLASGRSMVAPISVEDAQRTYDIRARLEGLLARDATKRIQQNELPALERLLHLMDLLKDDYVEVVRLGAEFHRGIETISDNRQCADMLRQIRGHVDRYRTLTTQQPGRVQKAVTEHHSVLAAIASGDPARAERAMLEHVETAGHVAVEGVRRALETLARQNEATSNQAG</sequence>
<keyword evidence="3" id="KW-0804">Transcription</keyword>
<name>A0ABY2I6T3_9MICO</name>
<reference evidence="5 6" key="1">
    <citation type="submission" date="2019-03" db="EMBL/GenBank/DDBJ databases">
        <title>Genomics of glacier-inhabiting Cryobacterium strains.</title>
        <authorList>
            <person name="Liu Q."/>
            <person name="Xin Y.-H."/>
        </authorList>
    </citation>
    <scope>NUCLEOTIDE SEQUENCE [LARGE SCALE GENOMIC DNA]</scope>
    <source>
        <strain evidence="5 6">Hh8</strain>
    </source>
</reference>
<dbReference type="SUPFAM" id="SSF46785">
    <property type="entry name" value="Winged helix' DNA-binding domain"/>
    <property type="match status" value="1"/>
</dbReference>
<evidence type="ECO:0000256" key="1">
    <source>
        <dbReference type="ARBA" id="ARBA00023015"/>
    </source>
</evidence>
<evidence type="ECO:0000256" key="3">
    <source>
        <dbReference type="ARBA" id="ARBA00023163"/>
    </source>
</evidence>
<proteinExistence type="predicted"/>
<keyword evidence="1" id="KW-0805">Transcription regulation</keyword>
<dbReference type="Gene3D" id="1.10.10.10">
    <property type="entry name" value="Winged helix-like DNA-binding domain superfamily/Winged helix DNA-binding domain"/>
    <property type="match status" value="1"/>
</dbReference>
<dbReference type="Proteomes" id="UP000298252">
    <property type="component" value="Unassembled WGS sequence"/>
</dbReference>
<dbReference type="PROSITE" id="PS50949">
    <property type="entry name" value="HTH_GNTR"/>
    <property type="match status" value="1"/>
</dbReference>
<protein>
    <submittedName>
        <fullName evidence="5">GntR family transcriptional regulator</fullName>
    </submittedName>
</protein>
<dbReference type="CDD" id="cd07377">
    <property type="entry name" value="WHTH_GntR"/>
    <property type="match status" value="1"/>
</dbReference>
<dbReference type="SMART" id="SM00895">
    <property type="entry name" value="FCD"/>
    <property type="match status" value="1"/>
</dbReference>
<keyword evidence="6" id="KW-1185">Reference proteome</keyword>
<evidence type="ECO:0000313" key="6">
    <source>
        <dbReference type="Proteomes" id="UP000298252"/>
    </source>
</evidence>
<dbReference type="EMBL" id="SOFD01000002">
    <property type="protein sequence ID" value="TFB82315.1"/>
    <property type="molecule type" value="Genomic_DNA"/>
</dbReference>